<dbReference type="EMBL" id="MTKO01000025">
    <property type="protein sequence ID" value="RWX47779.1"/>
    <property type="molecule type" value="Genomic_DNA"/>
</dbReference>
<organism evidence="1 2">
    <name type="scientific">Candidatus Electrothrix aarhusensis</name>
    <dbReference type="NCBI Taxonomy" id="1859131"/>
    <lineage>
        <taxon>Bacteria</taxon>
        <taxon>Pseudomonadati</taxon>
        <taxon>Thermodesulfobacteriota</taxon>
        <taxon>Desulfobulbia</taxon>
        <taxon>Desulfobulbales</taxon>
        <taxon>Desulfobulbaceae</taxon>
        <taxon>Candidatus Electrothrix</taxon>
    </lineage>
</organism>
<comment type="caution">
    <text evidence="1">The sequence shown here is derived from an EMBL/GenBank/DDBJ whole genome shotgun (WGS) entry which is preliminary data.</text>
</comment>
<accession>A0A444J3N4</accession>
<evidence type="ECO:0000313" key="1">
    <source>
        <dbReference type="EMBL" id="RWX47779.1"/>
    </source>
</evidence>
<protein>
    <submittedName>
        <fullName evidence="1">Uncharacterized protein</fullName>
    </submittedName>
</protein>
<evidence type="ECO:0000313" key="2">
    <source>
        <dbReference type="Proteomes" id="UP000287853"/>
    </source>
</evidence>
<sequence>MSAPFLFSLLLRSSRYKRHFRSSLANPESINLEFIKINIFVFF</sequence>
<dbReference type="Proteomes" id="UP000287853">
    <property type="component" value="Unassembled WGS sequence"/>
</dbReference>
<proteinExistence type="predicted"/>
<gene>
    <name evidence="1" type="ORF">H206_05635</name>
</gene>
<keyword evidence="2" id="KW-1185">Reference proteome</keyword>
<name>A0A444J3N4_9BACT</name>
<reference evidence="1 2" key="1">
    <citation type="submission" date="2017-01" db="EMBL/GenBank/DDBJ databases">
        <title>The cable genome- insights into the physiology and evolution of filamentous bacteria capable of sulfide oxidation via long distance electron transfer.</title>
        <authorList>
            <person name="Schreiber L."/>
            <person name="Bjerg J.T."/>
            <person name="Boggild A."/>
            <person name="Van De Vossenberg J."/>
            <person name="Meysman F."/>
            <person name="Nielsen L.P."/>
            <person name="Schramm A."/>
            <person name="Kjeldsen K.U."/>
        </authorList>
    </citation>
    <scope>NUCLEOTIDE SEQUENCE [LARGE SCALE GENOMIC DNA]</scope>
    <source>
        <strain evidence="1">MCF</strain>
    </source>
</reference>
<dbReference type="AlphaFoldDB" id="A0A444J3N4"/>